<dbReference type="AlphaFoldDB" id="A0A6B0SAL3"/>
<name>A0A6B0SAL3_9CETA</name>
<keyword evidence="3" id="KW-1185">Reference proteome</keyword>
<sequence>MEKQERDFQNEATPFTKGYFYFGFLFSVPFAAVASLHSLTRASSGTPADPSRYTKISRDLLREETGAGIGWATLLSHRFSLLNVQQGSRGEARLHKP</sequence>
<proteinExistence type="predicted"/>
<feature type="transmembrane region" description="Helical" evidence="1">
    <location>
        <begin position="20"/>
        <end position="39"/>
    </location>
</feature>
<dbReference type="EMBL" id="VBQZ03000452">
    <property type="protein sequence ID" value="MXQ99442.1"/>
    <property type="molecule type" value="Genomic_DNA"/>
</dbReference>
<keyword evidence="1" id="KW-1133">Transmembrane helix</keyword>
<protein>
    <submittedName>
        <fullName evidence="2">Uncharacterized protein</fullName>
    </submittedName>
</protein>
<evidence type="ECO:0000313" key="3">
    <source>
        <dbReference type="Proteomes" id="UP000322234"/>
    </source>
</evidence>
<evidence type="ECO:0000313" key="2">
    <source>
        <dbReference type="EMBL" id="MXQ99442.1"/>
    </source>
</evidence>
<organism evidence="2 3">
    <name type="scientific">Bos mutus</name>
    <name type="common">wild yak</name>
    <dbReference type="NCBI Taxonomy" id="72004"/>
    <lineage>
        <taxon>Eukaryota</taxon>
        <taxon>Metazoa</taxon>
        <taxon>Chordata</taxon>
        <taxon>Craniata</taxon>
        <taxon>Vertebrata</taxon>
        <taxon>Euteleostomi</taxon>
        <taxon>Mammalia</taxon>
        <taxon>Eutheria</taxon>
        <taxon>Laurasiatheria</taxon>
        <taxon>Artiodactyla</taxon>
        <taxon>Ruminantia</taxon>
        <taxon>Pecora</taxon>
        <taxon>Bovidae</taxon>
        <taxon>Bovinae</taxon>
        <taxon>Bos</taxon>
    </lineage>
</organism>
<gene>
    <name evidence="2" type="ORF">E5288_WYG013487</name>
</gene>
<keyword evidence="1" id="KW-0472">Membrane</keyword>
<comment type="caution">
    <text evidence="2">The sequence shown here is derived from an EMBL/GenBank/DDBJ whole genome shotgun (WGS) entry which is preliminary data.</text>
</comment>
<evidence type="ECO:0000256" key="1">
    <source>
        <dbReference type="SAM" id="Phobius"/>
    </source>
</evidence>
<dbReference type="Proteomes" id="UP000322234">
    <property type="component" value="Unassembled WGS sequence"/>
</dbReference>
<accession>A0A6B0SAL3</accession>
<keyword evidence="1" id="KW-0812">Transmembrane</keyword>
<reference evidence="2" key="1">
    <citation type="submission" date="2019-10" db="EMBL/GenBank/DDBJ databases">
        <title>The sequence and de novo assembly of the wild yak genome.</title>
        <authorList>
            <person name="Liu Y."/>
        </authorList>
    </citation>
    <scope>NUCLEOTIDE SEQUENCE [LARGE SCALE GENOMIC DNA]</scope>
    <source>
        <strain evidence="2">WY2019</strain>
    </source>
</reference>